<proteinExistence type="predicted"/>
<dbReference type="EMBL" id="JACSOD020000467">
    <property type="protein sequence ID" value="MBM6499091.1"/>
    <property type="molecule type" value="Genomic_DNA"/>
</dbReference>
<evidence type="ECO:0000313" key="1">
    <source>
        <dbReference type="EMBL" id="MBM6499091.1"/>
    </source>
</evidence>
<comment type="caution">
    <text evidence="1">The sequence shown here is derived from an EMBL/GenBank/DDBJ whole genome shotgun (WGS) entry which is preliminary data.</text>
</comment>
<gene>
    <name evidence="1" type="ORF">H9X54_007225</name>
</gene>
<dbReference type="Proteomes" id="UP000759529">
    <property type="component" value="Unassembled WGS sequence"/>
</dbReference>
<accession>A0ABS2CVZ7</accession>
<dbReference type="InterPro" id="IPR046508">
    <property type="entry name" value="DUF6686"/>
</dbReference>
<organism evidence="1 2">
    <name type="scientific">Flavobacterium macrobrachii</name>
    <dbReference type="NCBI Taxonomy" id="591204"/>
    <lineage>
        <taxon>Bacteria</taxon>
        <taxon>Pseudomonadati</taxon>
        <taxon>Bacteroidota</taxon>
        <taxon>Flavobacteriia</taxon>
        <taxon>Flavobacteriales</taxon>
        <taxon>Flavobacteriaceae</taxon>
        <taxon>Flavobacterium</taxon>
    </lineage>
</organism>
<name>A0ABS2CVZ7_9FLAO</name>
<reference evidence="1 2" key="1">
    <citation type="submission" date="2021-02" db="EMBL/GenBank/DDBJ databases">
        <authorList>
            <person name="Jung H.S."/>
            <person name="Chun B.H."/>
            <person name="Jeon C.O."/>
        </authorList>
    </citation>
    <scope>NUCLEOTIDE SEQUENCE [LARGE SCALE GENOMIC DNA]</scope>
    <source>
        <strain evidence="1 2">LMG 25203</strain>
    </source>
</reference>
<evidence type="ECO:0000313" key="2">
    <source>
        <dbReference type="Proteomes" id="UP000759529"/>
    </source>
</evidence>
<keyword evidence="2" id="KW-1185">Reference proteome</keyword>
<protein>
    <submittedName>
        <fullName evidence="1">Uncharacterized protein</fullName>
    </submittedName>
</protein>
<dbReference type="Pfam" id="PF20391">
    <property type="entry name" value="DUF6686"/>
    <property type="match status" value="1"/>
</dbReference>
<sequence length="114" mass="13837">MCNFKTLNKTSNGILLFCPKNRTFNLSFRNLTFNFNSEELYDFIAFIGKIDCDYWENEYKNSVYPKRIPIPTFQTNFIILLDRQEVEELRFLLDFEKKDEFLKLHQIQYTLILN</sequence>
<dbReference type="RefSeq" id="WP_187657250.1">
    <property type="nucleotide sequence ID" value="NZ_JACSOD020000467.1"/>
</dbReference>